<proteinExistence type="predicted"/>
<feature type="region of interest" description="Disordered" evidence="1">
    <location>
        <begin position="44"/>
        <end position="68"/>
    </location>
</feature>
<dbReference type="RefSeq" id="XP_008867716.1">
    <property type="nucleotide sequence ID" value="XM_008869494.1"/>
</dbReference>
<accession>A0A024UC86</accession>
<protein>
    <submittedName>
        <fullName evidence="2">Uncharacterized protein</fullName>
    </submittedName>
</protein>
<dbReference type="VEuPathDB" id="FungiDB:H310_04938"/>
<sequence>MVFGSVRPGLGRKTTDRADAVCQKCLQKGHWMFECQGKPAYVSRPSRSKQLANPKLRQPFNTDKPPERSVFQAGSKAIDDGKAKKVLAELVKLVQLIQFIRFIRFIVIFKLRK</sequence>
<organism evidence="2">
    <name type="scientific">Aphanomyces invadans</name>
    <dbReference type="NCBI Taxonomy" id="157072"/>
    <lineage>
        <taxon>Eukaryota</taxon>
        <taxon>Sar</taxon>
        <taxon>Stramenopiles</taxon>
        <taxon>Oomycota</taxon>
        <taxon>Saprolegniomycetes</taxon>
        <taxon>Saprolegniales</taxon>
        <taxon>Verrucalvaceae</taxon>
        <taxon>Aphanomyces</taxon>
    </lineage>
</organism>
<dbReference type="InterPro" id="IPR036875">
    <property type="entry name" value="Znf_CCHC_sf"/>
</dbReference>
<dbReference type="AlphaFoldDB" id="A0A024UC86"/>
<dbReference type="Pfam" id="PF13917">
    <property type="entry name" value="zf-CCHC_3"/>
    <property type="match status" value="1"/>
</dbReference>
<gene>
    <name evidence="2" type="ORF">H310_04938</name>
</gene>
<evidence type="ECO:0000256" key="1">
    <source>
        <dbReference type="SAM" id="MobiDB-lite"/>
    </source>
</evidence>
<dbReference type="GO" id="GO:0003676">
    <property type="term" value="F:nucleic acid binding"/>
    <property type="evidence" value="ECO:0007669"/>
    <property type="project" value="InterPro"/>
</dbReference>
<dbReference type="eggNOG" id="KOG3116">
    <property type="taxonomic scope" value="Eukaryota"/>
</dbReference>
<reference evidence="2" key="1">
    <citation type="submission" date="2013-12" db="EMBL/GenBank/DDBJ databases">
        <title>The Genome Sequence of Aphanomyces invadans NJM9701.</title>
        <authorList>
            <consortium name="The Broad Institute Genomics Platform"/>
            <person name="Russ C."/>
            <person name="Tyler B."/>
            <person name="van West P."/>
            <person name="Dieguez-Uribeondo J."/>
            <person name="Young S.K."/>
            <person name="Zeng Q."/>
            <person name="Gargeya S."/>
            <person name="Fitzgerald M."/>
            <person name="Abouelleil A."/>
            <person name="Alvarado L."/>
            <person name="Chapman S.B."/>
            <person name="Gainer-Dewar J."/>
            <person name="Goldberg J."/>
            <person name="Griggs A."/>
            <person name="Gujja S."/>
            <person name="Hansen M."/>
            <person name="Howarth C."/>
            <person name="Imamovic A."/>
            <person name="Ireland A."/>
            <person name="Larimer J."/>
            <person name="McCowan C."/>
            <person name="Murphy C."/>
            <person name="Pearson M."/>
            <person name="Poon T.W."/>
            <person name="Priest M."/>
            <person name="Roberts A."/>
            <person name="Saif S."/>
            <person name="Shea T."/>
            <person name="Sykes S."/>
            <person name="Wortman J."/>
            <person name="Nusbaum C."/>
            <person name="Birren B."/>
        </authorList>
    </citation>
    <scope>NUCLEOTIDE SEQUENCE [LARGE SCALE GENOMIC DNA]</scope>
    <source>
        <strain evidence="2">NJM9701</strain>
    </source>
</reference>
<dbReference type="OrthoDB" id="437973at2759"/>
<dbReference type="GeneID" id="20081988"/>
<name>A0A024UC86_9STRA</name>
<dbReference type="EMBL" id="KI913959">
    <property type="protein sequence ID" value="ETW03487.1"/>
    <property type="molecule type" value="Genomic_DNA"/>
</dbReference>
<evidence type="ECO:0000313" key="2">
    <source>
        <dbReference type="EMBL" id="ETW03487.1"/>
    </source>
</evidence>
<dbReference type="SUPFAM" id="SSF57756">
    <property type="entry name" value="Retrovirus zinc finger-like domains"/>
    <property type="match status" value="1"/>
</dbReference>
<dbReference type="GO" id="GO:0008270">
    <property type="term" value="F:zinc ion binding"/>
    <property type="evidence" value="ECO:0007669"/>
    <property type="project" value="InterPro"/>
</dbReference>